<dbReference type="PANTHER" id="PTHR21075:SF0">
    <property type="entry name" value="ANAEROBIC RIBONUCLEOSIDE-TRIPHOSPHATE REDUCTASE"/>
    <property type="match status" value="1"/>
</dbReference>
<comment type="caution">
    <text evidence="1">The sequence shown here is derived from an EMBL/GenBank/DDBJ whole genome shotgun (WGS) entry which is preliminary data.</text>
</comment>
<dbReference type="Pfam" id="PF13597">
    <property type="entry name" value="NRDD"/>
    <property type="match status" value="1"/>
</dbReference>
<dbReference type="GO" id="GO:0004748">
    <property type="term" value="F:ribonucleoside-diphosphate reductase activity, thioredoxin disulfide as acceptor"/>
    <property type="evidence" value="ECO:0007669"/>
    <property type="project" value="TreeGrafter"/>
</dbReference>
<dbReference type="GO" id="GO:0006260">
    <property type="term" value="P:DNA replication"/>
    <property type="evidence" value="ECO:0007669"/>
    <property type="project" value="InterPro"/>
</dbReference>
<accession>X1G6C0</accession>
<sequence>MGTPYFLNMCPDWMPDEIHSQCCRKFLSGNQIISQCIVDPEKRKNANIWENYVTIGSLQSVSLNLPRYAYMSNNEENYIRILGEKMELSARILKKKWDLMERRLKTGHLPLCSGKIKGNPIFKLREQNLSIGFTGLNEAVKSMTSFELHEHDTAYNLGKEILEYMVAKCNTMTERDEVSYSLWEQPSESSSNRFARLDLKHFPKKAIPQSSGESAYYTNSDHIRYDADIPLSERIRKQGDYHPIVNGGVITHIWLGEQKPDIHALWELTKNICLNTNTAYFA</sequence>
<protein>
    <submittedName>
        <fullName evidence="1">Uncharacterized protein</fullName>
    </submittedName>
</protein>
<dbReference type="GO" id="GO:0008998">
    <property type="term" value="F:ribonucleoside-triphosphate reductase (thioredoxin) activity"/>
    <property type="evidence" value="ECO:0007669"/>
    <property type="project" value="InterPro"/>
</dbReference>
<evidence type="ECO:0000313" key="1">
    <source>
        <dbReference type="EMBL" id="GAH40405.1"/>
    </source>
</evidence>
<dbReference type="PANTHER" id="PTHR21075">
    <property type="entry name" value="ANAEROBIC RIBONUCLEOSIDE-TRIPHOSPHATE REDUCTASE"/>
    <property type="match status" value="1"/>
</dbReference>
<dbReference type="Gene3D" id="3.20.70.20">
    <property type="match status" value="1"/>
</dbReference>
<feature type="non-terminal residue" evidence="1">
    <location>
        <position position="282"/>
    </location>
</feature>
<dbReference type="GO" id="GO:0031250">
    <property type="term" value="C:anaerobic ribonucleoside-triphosphate reductase complex"/>
    <property type="evidence" value="ECO:0007669"/>
    <property type="project" value="TreeGrafter"/>
</dbReference>
<dbReference type="SUPFAM" id="SSF51998">
    <property type="entry name" value="PFL-like glycyl radical enzymes"/>
    <property type="match status" value="1"/>
</dbReference>
<dbReference type="InterPro" id="IPR012833">
    <property type="entry name" value="NrdD"/>
</dbReference>
<dbReference type="AlphaFoldDB" id="X1G6C0"/>
<organism evidence="1">
    <name type="scientific">marine sediment metagenome</name>
    <dbReference type="NCBI Taxonomy" id="412755"/>
    <lineage>
        <taxon>unclassified sequences</taxon>
        <taxon>metagenomes</taxon>
        <taxon>ecological metagenomes</taxon>
    </lineage>
</organism>
<gene>
    <name evidence="1" type="ORF">S03H2_20844</name>
</gene>
<proteinExistence type="predicted"/>
<name>X1G6C0_9ZZZZ</name>
<dbReference type="EMBL" id="BARU01011038">
    <property type="protein sequence ID" value="GAH40405.1"/>
    <property type="molecule type" value="Genomic_DNA"/>
</dbReference>
<dbReference type="GO" id="GO:0009265">
    <property type="term" value="P:2'-deoxyribonucleotide biosynthetic process"/>
    <property type="evidence" value="ECO:0007669"/>
    <property type="project" value="TreeGrafter"/>
</dbReference>
<reference evidence="1" key="1">
    <citation type="journal article" date="2014" name="Front. Microbiol.">
        <title>High frequency of phylogenetically diverse reductive dehalogenase-homologous genes in deep subseafloor sedimentary metagenomes.</title>
        <authorList>
            <person name="Kawai M."/>
            <person name="Futagami T."/>
            <person name="Toyoda A."/>
            <person name="Takaki Y."/>
            <person name="Nishi S."/>
            <person name="Hori S."/>
            <person name="Arai W."/>
            <person name="Tsubouchi T."/>
            <person name="Morono Y."/>
            <person name="Uchiyama I."/>
            <person name="Ito T."/>
            <person name="Fujiyama A."/>
            <person name="Inagaki F."/>
            <person name="Takami H."/>
        </authorList>
    </citation>
    <scope>NUCLEOTIDE SEQUENCE</scope>
    <source>
        <strain evidence="1">Expedition CK06-06</strain>
    </source>
</reference>